<dbReference type="Pfam" id="PF07495">
    <property type="entry name" value="Y_Y_Y"/>
    <property type="match status" value="1"/>
</dbReference>
<dbReference type="InterPro" id="IPR003594">
    <property type="entry name" value="HATPase_dom"/>
</dbReference>
<dbReference type="RefSeq" id="WP_237384189.1">
    <property type="nucleotide sequence ID" value="NZ_CP071793.1"/>
</dbReference>
<dbReference type="Pfam" id="PF02518">
    <property type="entry name" value="HATPase_c"/>
    <property type="match status" value="1"/>
</dbReference>
<dbReference type="PANTHER" id="PTHR43547">
    <property type="entry name" value="TWO-COMPONENT HISTIDINE KINASE"/>
    <property type="match status" value="1"/>
</dbReference>
<dbReference type="SUPFAM" id="SSF63829">
    <property type="entry name" value="Calcium-dependent phosphotriesterase"/>
    <property type="match status" value="2"/>
</dbReference>
<keyword evidence="6" id="KW-0472">Membrane</keyword>
<comment type="catalytic activity">
    <reaction evidence="1">
        <text>ATP + protein L-histidine = ADP + protein N-phospho-L-histidine.</text>
        <dbReference type="EC" id="2.7.13.3"/>
    </reaction>
</comment>
<evidence type="ECO:0000256" key="3">
    <source>
        <dbReference type="ARBA" id="ARBA00022553"/>
    </source>
</evidence>
<evidence type="ECO:0000256" key="4">
    <source>
        <dbReference type="SAM" id="Coils"/>
    </source>
</evidence>
<feature type="compositionally biased region" description="Polar residues" evidence="5">
    <location>
        <begin position="1104"/>
        <end position="1116"/>
    </location>
</feature>
<dbReference type="AlphaFoldDB" id="A0A8A4TX79"/>
<feature type="transmembrane region" description="Helical" evidence="6">
    <location>
        <begin position="762"/>
        <end position="781"/>
    </location>
</feature>
<dbReference type="KEGG" id="scor:J3U87_16715"/>
<evidence type="ECO:0000256" key="2">
    <source>
        <dbReference type="ARBA" id="ARBA00012438"/>
    </source>
</evidence>
<dbReference type="PROSITE" id="PS50109">
    <property type="entry name" value="HIS_KIN"/>
    <property type="match status" value="1"/>
</dbReference>
<dbReference type="SMART" id="SM00387">
    <property type="entry name" value="HATPase_c"/>
    <property type="match status" value="1"/>
</dbReference>
<evidence type="ECO:0000259" key="7">
    <source>
        <dbReference type="PROSITE" id="PS50109"/>
    </source>
</evidence>
<evidence type="ECO:0000313" key="9">
    <source>
        <dbReference type="Proteomes" id="UP000663929"/>
    </source>
</evidence>
<evidence type="ECO:0000256" key="1">
    <source>
        <dbReference type="ARBA" id="ARBA00000085"/>
    </source>
</evidence>
<dbReference type="EC" id="2.7.13.3" evidence="2"/>
<dbReference type="PRINTS" id="PR00344">
    <property type="entry name" value="BCTRLSENSOR"/>
</dbReference>
<dbReference type="InterPro" id="IPR004358">
    <property type="entry name" value="Sig_transdc_His_kin-like_C"/>
</dbReference>
<accession>A0A8A4TX79</accession>
<feature type="coiled-coil region" evidence="4">
    <location>
        <begin position="783"/>
        <end position="824"/>
    </location>
</feature>
<dbReference type="Proteomes" id="UP000663929">
    <property type="component" value="Chromosome"/>
</dbReference>
<sequence length="1125" mass="127374">MTLLLSFWLASMMGLDPSKSLHHYVHESWQAKEGLPQNSVRSLWQTRDQYIWVATQEGLARFDGSRFVVFHKHNTPGLANHDIRALYEDRNGIFWIGNRAGHLFRSQPHIESLNLQKIESEIAQAPIKVIREDGDGTLWVGTESQGLFHLEKGVLRQYVDGPRYISDLFLDSHGLLWAASEDRGLGCLENGTWRWFGLERGLHDLDISSLLVDSRGRLWLGTEFRGIQMFDDTEALTKGKGASSVLTREQGLSGNQITALFEDRNGTIWVATVGEGITRITTDPNGQGRAALRLTAHPDPFPLTNGHVYSFLEDLEGNLWLGTIGGGLNRFSDGFMTALTRRDGLSNNMIWVARHDPKGGVWIGSDDATLHHVNGDAITDYTHRLLPDGALAQSVLRDRRGHLWIATDGDGVVHFDGETVTRFTEESHGLAEDYVNTLHDHSDGSMWIGTYEKGISVYRDGRFTTIDKDAGLPHNNITDIEQDAQGRIWVSTGRGLAVEKGDGWRIWTKQDGLPANQFFLIYRDSRDHLWLSTESAGLVRFRGNRFDVFRTRDGLFADTVFQIIEDRDRGLWFTSNYGIYHLAMDQFDRYLRGDIDTLPFESFDRSDGMQSVECNDIGPSSGCMDNEGIIWVPTIMGVVRFDPERARPVPESLKVVIEEVSYERGRPKPGKHPVFPAGSHHFQLHFTALNFVKSRNLAFRYRMEPYDRDWVEAGTNRVAYYSHLPPGDFRFRVAARLPGGAWHEAATPYVFRLSPFIYQRPVFYLALLLVFLLLGYLAHLWRIRNHQRQRRELEQTVAARTTELTAMNEEMARVNRQLAESARLAGMAQIATDLLHNIGNALNSALTSAELMSDRYHDPAVSRLLARIDKLTQDEAAHLGSFILDSKQGRNLPSALRDMCDVLEEARSEVDLELRLFLRQVAHITDIVNNQKELNNQHRAYEEADLNLLIEDVLQMHANLIRAENIELVEDLQPLPLVRIFKSEFMQIIANLVKNACEAIHLHQGRQRHVLTVRTQSKPDGFVTILISDTGEGIKPDDRDKLFQYGFTTKKQGHGFGLHYCAKVVEEMKGRLEVISAGPNRGTQFRVVLPIDTETHPVERPLAQSETGESQPSGFTPQGHHEKPA</sequence>
<keyword evidence="9" id="KW-1185">Reference proteome</keyword>
<keyword evidence="4" id="KW-0175">Coiled coil</keyword>
<dbReference type="InterPro" id="IPR015943">
    <property type="entry name" value="WD40/YVTN_repeat-like_dom_sf"/>
</dbReference>
<evidence type="ECO:0000256" key="5">
    <source>
        <dbReference type="SAM" id="MobiDB-lite"/>
    </source>
</evidence>
<dbReference type="PANTHER" id="PTHR43547:SF2">
    <property type="entry name" value="HYBRID SIGNAL TRANSDUCTION HISTIDINE KINASE C"/>
    <property type="match status" value="1"/>
</dbReference>
<dbReference type="Gene3D" id="3.30.565.10">
    <property type="entry name" value="Histidine kinase-like ATPase, C-terminal domain"/>
    <property type="match status" value="1"/>
</dbReference>
<dbReference type="InterPro" id="IPR036890">
    <property type="entry name" value="HATPase_C_sf"/>
</dbReference>
<protein>
    <recommendedName>
        <fullName evidence="2">histidine kinase</fullName>
        <ecNumber evidence="2">2.7.13.3</ecNumber>
    </recommendedName>
</protein>
<organism evidence="8 9">
    <name type="scientific">Sulfidibacter corallicola</name>
    <dbReference type="NCBI Taxonomy" id="2818388"/>
    <lineage>
        <taxon>Bacteria</taxon>
        <taxon>Pseudomonadati</taxon>
        <taxon>Acidobacteriota</taxon>
        <taxon>Holophagae</taxon>
        <taxon>Acanthopleuribacterales</taxon>
        <taxon>Acanthopleuribacteraceae</taxon>
        <taxon>Sulfidibacter</taxon>
    </lineage>
</organism>
<feature type="region of interest" description="Disordered" evidence="5">
    <location>
        <begin position="1100"/>
        <end position="1125"/>
    </location>
</feature>
<evidence type="ECO:0000256" key="6">
    <source>
        <dbReference type="SAM" id="Phobius"/>
    </source>
</evidence>
<dbReference type="InterPro" id="IPR005467">
    <property type="entry name" value="His_kinase_dom"/>
</dbReference>
<gene>
    <name evidence="8" type="ORF">J3U87_16715</name>
</gene>
<keyword evidence="6" id="KW-0812">Transmembrane</keyword>
<dbReference type="GO" id="GO:0000155">
    <property type="term" value="F:phosphorelay sensor kinase activity"/>
    <property type="evidence" value="ECO:0007669"/>
    <property type="project" value="TreeGrafter"/>
</dbReference>
<dbReference type="Pfam" id="PF07494">
    <property type="entry name" value="Reg_prop"/>
    <property type="match status" value="4"/>
</dbReference>
<keyword evidence="6" id="KW-1133">Transmembrane helix</keyword>
<reference evidence="8" key="1">
    <citation type="submission" date="2021-03" db="EMBL/GenBank/DDBJ databases">
        <title>Acanthopleuribacteraceae sp. M133.</title>
        <authorList>
            <person name="Wang G."/>
        </authorList>
    </citation>
    <scope>NUCLEOTIDE SEQUENCE</scope>
    <source>
        <strain evidence="8">M133</strain>
    </source>
</reference>
<proteinExistence type="predicted"/>
<dbReference type="InterPro" id="IPR011110">
    <property type="entry name" value="Reg_prop"/>
</dbReference>
<dbReference type="Gene3D" id="2.130.10.10">
    <property type="entry name" value="YVTN repeat-like/Quinoprotein amine dehydrogenase"/>
    <property type="match status" value="3"/>
</dbReference>
<dbReference type="EMBL" id="CP071793">
    <property type="protein sequence ID" value="QTD54090.1"/>
    <property type="molecule type" value="Genomic_DNA"/>
</dbReference>
<name>A0A8A4TX79_SULCO</name>
<dbReference type="SUPFAM" id="SSF55874">
    <property type="entry name" value="ATPase domain of HSP90 chaperone/DNA topoisomerase II/histidine kinase"/>
    <property type="match status" value="1"/>
</dbReference>
<keyword evidence="3" id="KW-0597">Phosphoprotein</keyword>
<evidence type="ECO:0000313" key="8">
    <source>
        <dbReference type="EMBL" id="QTD54090.1"/>
    </source>
</evidence>
<dbReference type="Gene3D" id="2.60.40.10">
    <property type="entry name" value="Immunoglobulins"/>
    <property type="match status" value="1"/>
</dbReference>
<dbReference type="InterPro" id="IPR011123">
    <property type="entry name" value="Y_Y_Y"/>
</dbReference>
<dbReference type="InterPro" id="IPR013783">
    <property type="entry name" value="Ig-like_fold"/>
</dbReference>
<feature type="domain" description="Histidine kinase" evidence="7">
    <location>
        <begin position="833"/>
        <end position="1093"/>
    </location>
</feature>